<protein>
    <recommendedName>
        <fullName evidence="3">Tetratricopeptide repeat protein</fullName>
    </recommendedName>
</protein>
<gene>
    <name evidence="1" type="ORF">KP001_07430</name>
</gene>
<sequence length="294" mass="34027">MMARIVFALLLCSYLAVIIPFTTAVANRPVAVKLGSLPDAKILKLLAGEHRHLVAQYAVVKVLFYYGTLVERWQQKIVLQPEYGNMYATLVTSSKLDPWNADVYYFTQAAFTWDLKKITDVNAMLDYGMRYRTWDYQLPFFAGFNCAYFQKDYSSAARYFKKAAELSGKPLMANLTARYFSESGENELGLHFIEFMQRRTIDRKLLEVYQTRKRALIGALTVQKAGEEFERRFHRKPDRVADLVAQGVLKELPRDPYGGEYYFDEKGIVRSTSKFAYLTPAERLMRDRKRGDSK</sequence>
<keyword evidence="2" id="KW-1185">Reference proteome</keyword>
<name>A0ABX8LLG6_9BACT</name>
<organism evidence="1 2">
    <name type="scientific">Geomonas subterranea</name>
    <dbReference type="NCBI Taxonomy" id="2847989"/>
    <lineage>
        <taxon>Bacteria</taxon>
        <taxon>Pseudomonadati</taxon>
        <taxon>Thermodesulfobacteriota</taxon>
        <taxon>Desulfuromonadia</taxon>
        <taxon>Geobacterales</taxon>
        <taxon>Geobacteraceae</taxon>
        <taxon>Geomonas</taxon>
    </lineage>
</organism>
<dbReference type="RefSeq" id="WP_217288898.1">
    <property type="nucleotide sequence ID" value="NZ_CP077683.1"/>
</dbReference>
<reference evidence="1 2" key="1">
    <citation type="submission" date="2021-06" db="EMBL/GenBank/DDBJ databases">
        <title>Gemonas diversity in paddy soil.</title>
        <authorList>
            <person name="Liu G."/>
        </authorList>
    </citation>
    <scope>NUCLEOTIDE SEQUENCE [LARGE SCALE GENOMIC DNA]</scope>
    <source>
        <strain evidence="1 2">RG2</strain>
    </source>
</reference>
<dbReference type="EMBL" id="CP077683">
    <property type="protein sequence ID" value="QXE92344.1"/>
    <property type="molecule type" value="Genomic_DNA"/>
</dbReference>
<evidence type="ECO:0000313" key="2">
    <source>
        <dbReference type="Proteomes" id="UP000683559"/>
    </source>
</evidence>
<evidence type="ECO:0000313" key="1">
    <source>
        <dbReference type="EMBL" id="QXE92344.1"/>
    </source>
</evidence>
<dbReference type="Proteomes" id="UP000683559">
    <property type="component" value="Chromosome"/>
</dbReference>
<accession>A0ABX8LLG6</accession>
<evidence type="ECO:0008006" key="3">
    <source>
        <dbReference type="Google" id="ProtNLM"/>
    </source>
</evidence>
<proteinExistence type="predicted"/>